<dbReference type="AlphaFoldDB" id="A0A131YBP8"/>
<feature type="compositionally biased region" description="Polar residues" evidence="1">
    <location>
        <begin position="64"/>
        <end position="75"/>
    </location>
</feature>
<dbReference type="EMBL" id="GEDV01012230">
    <property type="protein sequence ID" value="JAP76327.1"/>
    <property type="molecule type" value="Transcribed_RNA"/>
</dbReference>
<evidence type="ECO:0000256" key="1">
    <source>
        <dbReference type="SAM" id="MobiDB-lite"/>
    </source>
</evidence>
<protein>
    <submittedName>
        <fullName evidence="2">Uncharacterized protein</fullName>
    </submittedName>
</protein>
<name>A0A131YBP8_RHIAP</name>
<reference evidence="2" key="1">
    <citation type="journal article" date="2016" name="Ticks Tick Borne Dis.">
        <title>De novo assembly and annotation of the salivary gland transcriptome of Rhipicephalus appendiculatus male and female ticks during blood feeding.</title>
        <authorList>
            <person name="de Castro M.H."/>
            <person name="de Klerk D."/>
            <person name="Pienaar R."/>
            <person name="Latif A.A."/>
            <person name="Rees D.J."/>
            <person name="Mans B.J."/>
        </authorList>
    </citation>
    <scope>NUCLEOTIDE SEQUENCE</scope>
    <source>
        <tissue evidence="2">Salivary glands</tissue>
    </source>
</reference>
<feature type="region of interest" description="Disordered" evidence="1">
    <location>
        <begin position="64"/>
        <end position="87"/>
    </location>
</feature>
<sequence length="87" mass="9881">MIMRDGIVEGSGNVDYLGLFNVHLNLSTRASSIFASFKMRPPWPGFDPATLGSAVQRHNHWVSNAQHASDGNKQRWTWDWGNDRRGR</sequence>
<proteinExistence type="predicted"/>
<accession>A0A131YBP8</accession>
<evidence type="ECO:0000313" key="2">
    <source>
        <dbReference type="EMBL" id="JAP76327.1"/>
    </source>
</evidence>
<organism evidence="2">
    <name type="scientific">Rhipicephalus appendiculatus</name>
    <name type="common">Brown ear tick</name>
    <dbReference type="NCBI Taxonomy" id="34631"/>
    <lineage>
        <taxon>Eukaryota</taxon>
        <taxon>Metazoa</taxon>
        <taxon>Ecdysozoa</taxon>
        <taxon>Arthropoda</taxon>
        <taxon>Chelicerata</taxon>
        <taxon>Arachnida</taxon>
        <taxon>Acari</taxon>
        <taxon>Parasitiformes</taxon>
        <taxon>Ixodida</taxon>
        <taxon>Ixodoidea</taxon>
        <taxon>Ixodidae</taxon>
        <taxon>Rhipicephalinae</taxon>
        <taxon>Rhipicephalus</taxon>
        <taxon>Rhipicephalus</taxon>
    </lineage>
</organism>